<dbReference type="AlphaFoldDB" id="A0A369QKS0"/>
<keyword evidence="3" id="KW-1185">Reference proteome</keyword>
<evidence type="ECO:0000256" key="1">
    <source>
        <dbReference type="SAM" id="SignalP"/>
    </source>
</evidence>
<feature type="chain" id="PRO_5016761239" description="DUF4251 domain-containing protein" evidence="1">
    <location>
        <begin position="20"/>
        <end position="200"/>
    </location>
</feature>
<keyword evidence="1" id="KW-0732">Signal</keyword>
<dbReference type="OrthoDB" id="852824at2"/>
<dbReference type="EMBL" id="QASA01000001">
    <property type="protein sequence ID" value="RDC64930.1"/>
    <property type="molecule type" value="Genomic_DNA"/>
</dbReference>
<proteinExistence type="predicted"/>
<dbReference type="RefSeq" id="WP_115374014.1">
    <property type="nucleotide sequence ID" value="NZ_QASA01000001.1"/>
</dbReference>
<accession>A0A369QKS0</accession>
<comment type="caution">
    <text evidence="2">The sequence shown here is derived from an EMBL/GenBank/DDBJ whole genome shotgun (WGS) entry which is preliminary data.</text>
</comment>
<name>A0A369QKS0_9BACT</name>
<dbReference type="Proteomes" id="UP000253919">
    <property type="component" value="Unassembled WGS sequence"/>
</dbReference>
<sequence>MKKIFSLFVICACAHVSLAQDFNKNLTEARSSYAAGNLSNSRFAMEQMLHTLDAAIGKDILKLLPTKMDALTANVKADNTTGTGTNGGLGLYVQRTYGSGAKTATVDIINNSPLITSLNALLSLPFIGRGGDGNQKVIKVQGYKAVLTKTENTDTKKLDYDLQVPLQNTLVTFKVTETQEAEVLRMANTIPLEKIAQMAQ</sequence>
<organism evidence="2 3">
    <name type="scientific">Adhaeribacter pallidiroseus</name>
    <dbReference type="NCBI Taxonomy" id="2072847"/>
    <lineage>
        <taxon>Bacteria</taxon>
        <taxon>Pseudomonadati</taxon>
        <taxon>Bacteroidota</taxon>
        <taxon>Cytophagia</taxon>
        <taxon>Cytophagales</taxon>
        <taxon>Hymenobacteraceae</taxon>
        <taxon>Adhaeribacter</taxon>
    </lineage>
</organism>
<evidence type="ECO:0000313" key="3">
    <source>
        <dbReference type="Proteomes" id="UP000253919"/>
    </source>
</evidence>
<evidence type="ECO:0008006" key="4">
    <source>
        <dbReference type="Google" id="ProtNLM"/>
    </source>
</evidence>
<feature type="signal peptide" evidence="1">
    <location>
        <begin position="1"/>
        <end position="19"/>
    </location>
</feature>
<protein>
    <recommendedName>
        <fullName evidence="4">DUF4251 domain-containing protein</fullName>
    </recommendedName>
</protein>
<reference evidence="2 3" key="1">
    <citation type="submission" date="2018-04" db="EMBL/GenBank/DDBJ databases">
        <title>Adhaeribacter sp. HMF7616 genome sequencing and assembly.</title>
        <authorList>
            <person name="Kang H."/>
            <person name="Kang J."/>
            <person name="Cha I."/>
            <person name="Kim H."/>
            <person name="Joh K."/>
        </authorList>
    </citation>
    <scope>NUCLEOTIDE SEQUENCE [LARGE SCALE GENOMIC DNA]</scope>
    <source>
        <strain evidence="2 3">HMF7616</strain>
    </source>
</reference>
<evidence type="ECO:0000313" key="2">
    <source>
        <dbReference type="EMBL" id="RDC64930.1"/>
    </source>
</evidence>
<gene>
    <name evidence="2" type="ORF">AHMF7616_03552</name>
</gene>